<sequence>MTRTRATTRRDGRASPPERDHRPRDGRGVASRAAVSAVLLLLLLPREMDYAAPAGEAMTSEDAPRTTTTTTTTRTSTWTTSTSTSSSSSSSSERPPEWSTSPPDRANSGEVIGRLLRVMRERNYALTEEERAIVRTWQSATQLRAIVAGYLSYSAFASCWQRFVEPSLAKRKSPTSVFVAASRVGGAAAVGAYAAFAVVKIQTREIVRQLCVVGEEDSNLGGEVRAIVKELAPLDPYVNGGAHNGGGLMTWPFAMGGGAGSRAGGGRRTREAAAAAAAKTSAANDDHEDDAQLSFSGASASARRVPERAVPPARFRGGDDRDGSSSTSAAPFRALGGVFGGSRGVDAWGLESDAASEDAARRAAEKRAKYRGVGNSASRAREDIERRKLQTRLEHRARIAASRRAVDGERGEGAFARSGSARDALDETRSRRDPAGVPRRGVRRTAYGDEMDR</sequence>
<evidence type="ECO:0000313" key="3">
    <source>
        <dbReference type="Proteomes" id="UP000001876"/>
    </source>
</evidence>
<feature type="region of interest" description="Disordered" evidence="1">
    <location>
        <begin position="1"/>
        <end position="32"/>
    </location>
</feature>
<dbReference type="Proteomes" id="UP000001876">
    <property type="component" value="Unassembled WGS sequence"/>
</dbReference>
<evidence type="ECO:0000313" key="2">
    <source>
        <dbReference type="EMBL" id="EEH53148.1"/>
    </source>
</evidence>
<organism evidence="3">
    <name type="scientific">Micromonas pusilla (strain CCMP1545)</name>
    <name type="common">Picoplanktonic green alga</name>
    <dbReference type="NCBI Taxonomy" id="564608"/>
    <lineage>
        <taxon>Eukaryota</taxon>
        <taxon>Viridiplantae</taxon>
        <taxon>Chlorophyta</taxon>
        <taxon>Mamiellophyceae</taxon>
        <taxon>Mamiellales</taxon>
        <taxon>Mamiellaceae</taxon>
        <taxon>Micromonas</taxon>
    </lineage>
</organism>
<dbReference type="AlphaFoldDB" id="C1N369"/>
<name>C1N369_MICPC</name>
<dbReference type="RefSeq" id="XP_003062329.1">
    <property type="nucleotide sequence ID" value="XM_003062283.1"/>
</dbReference>
<feature type="region of interest" description="Disordered" evidence="1">
    <location>
        <begin position="259"/>
        <end position="336"/>
    </location>
</feature>
<dbReference type="KEGG" id="mpp:MICPUCDRAFT_52058"/>
<proteinExistence type="predicted"/>
<evidence type="ECO:0000256" key="1">
    <source>
        <dbReference type="SAM" id="MobiDB-lite"/>
    </source>
</evidence>
<gene>
    <name evidence="2" type="ORF">MICPUCDRAFT_52058</name>
</gene>
<protein>
    <submittedName>
        <fullName evidence="2">Predicted protein</fullName>
    </submittedName>
</protein>
<feature type="compositionally biased region" description="Basic and acidic residues" evidence="1">
    <location>
        <begin position="423"/>
        <end position="434"/>
    </location>
</feature>
<dbReference type="OMA" id="RTWQSAT"/>
<feature type="compositionally biased region" description="Basic and acidic residues" evidence="1">
    <location>
        <begin position="8"/>
        <end position="27"/>
    </location>
</feature>
<feature type="region of interest" description="Disordered" evidence="1">
    <location>
        <begin position="400"/>
        <end position="453"/>
    </location>
</feature>
<keyword evidence="3" id="KW-1185">Reference proteome</keyword>
<feature type="compositionally biased region" description="Low complexity" evidence="1">
    <location>
        <begin position="65"/>
        <end position="103"/>
    </location>
</feature>
<dbReference type="GeneID" id="9687996"/>
<reference evidence="2 3" key="1">
    <citation type="journal article" date="2009" name="Science">
        <title>Green evolution and dynamic adaptations revealed by genomes of the marine picoeukaryotes Micromonas.</title>
        <authorList>
            <person name="Worden A.Z."/>
            <person name="Lee J.H."/>
            <person name="Mock T."/>
            <person name="Rouze P."/>
            <person name="Simmons M.P."/>
            <person name="Aerts A.L."/>
            <person name="Allen A.E."/>
            <person name="Cuvelier M.L."/>
            <person name="Derelle E."/>
            <person name="Everett M.V."/>
            <person name="Foulon E."/>
            <person name="Grimwood J."/>
            <person name="Gundlach H."/>
            <person name="Henrissat B."/>
            <person name="Napoli C."/>
            <person name="McDonald S.M."/>
            <person name="Parker M.S."/>
            <person name="Rombauts S."/>
            <person name="Salamov A."/>
            <person name="Von Dassow P."/>
            <person name="Badger J.H."/>
            <person name="Coutinho P.M."/>
            <person name="Demir E."/>
            <person name="Dubchak I."/>
            <person name="Gentemann C."/>
            <person name="Eikrem W."/>
            <person name="Gready J.E."/>
            <person name="John U."/>
            <person name="Lanier W."/>
            <person name="Lindquist E.A."/>
            <person name="Lucas S."/>
            <person name="Mayer K.F."/>
            <person name="Moreau H."/>
            <person name="Not F."/>
            <person name="Otillar R."/>
            <person name="Panaud O."/>
            <person name="Pangilinan J."/>
            <person name="Paulsen I."/>
            <person name="Piegu B."/>
            <person name="Poliakov A."/>
            <person name="Robbens S."/>
            <person name="Schmutz J."/>
            <person name="Toulza E."/>
            <person name="Wyss T."/>
            <person name="Zelensky A."/>
            <person name="Zhou K."/>
            <person name="Armbrust E.V."/>
            <person name="Bhattacharya D."/>
            <person name="Goodenough U.W."/>
            <person name="Van de Peer Y."/>
            <person name="Grigoriev I.V."/>
        </authorList>
    </citation>
    <scope>NUCLEOTIDE SEQUENCE [LARGE SCALE GENOMIC DNA]</scope>
    <source>
        <strain evidence="2 3">CCMP1545</strain>
    </source>
</reference>
<feature type="compositionally biased region" description="Low complexity" evidence="1">
    <location>
        <begin position="298"/>
        <end position="315"/>
    </location>
</feature>
<feature type="region of interest" description="Disordered" evidence="1">
    <location>
        <begin position="54"/>
        <end position="106"/>
    </location>
</feature>
<accession>C1N369</accession>
<feature type="compositionally biased region" description="Low complexity" evidence="1">
    <location>
        <begin position="272"/>
        <end position="283"/>
    </location>
</feature>
<feature type="compositionally biased region" description="Basic and acidic residues" evidence="1">
    <location>
        <begin position="379"/>
        <end position="388"/>
    </location>
</feature>
<feature type="region of interest" description="Disordered" evidence="1">
    <location>
        <begin position="366"/>
        <end position="388"/>
    </location>
</feature>
<dbReference type="EMBL" id="GG663746">
    <property type="protein sequence ID" value="EEH53148.1"/>
    <property type="molecule type" value="Genomic_DNA"/>
</dbReference>